<dbReference type="Proteomes" id="UP000288805">
    <property type="component" value="Unassembled WGS sequence"/>
</dbReference>
<dbReference type="AlphaFoldDB" id="A0A438G052"/>
<name>A0A438G052_VITVI</name>
<evidence type="ECO:0000313" key="2">
    <source>
        <dbReference type="EMBL" id="RVW65574.1"/>
    </source>
</evidence>
<organism evidence="2 3">
    <name type="scientific">Vitis vinifera</name>
    <name type="common">Grape</name>
    <dbReference type="NCBI Taxonomy" id="29760"/>
    <lineage>
        <taxon>Eukaryota</taxon>
        <taxon>Viridiplantae</taxon>
        <taxon>Streptophyta</taxon>
        <taxon>Embryophyta</taxon>
        <taxon>Tracheophyta</taxon>
        <taxon>Spermatophyta</taxon>
        <taxon>Magnoliopsida</taxon>
        <taxon>eudicotyledons</taxon>
        <taxon>Gunneridae</taxon>
        <taxon>Pentapetalae</taxon>
        <taxon>rosids</taxon>
        <taxon>Vitales</taxon>
        <taxon>Vitaceae</taxon>
        <taxon>Viteae</taxon>
        <taxon>Vitis</taxon>
    </lineage>
</organism>
<proteinExistence type="predicted"/>
<accession>A0A438G052</accession>
<gene>
    <name evidence="2" type="ORF">CK203_033108</name>
</gene>
<evidence type="ECO:0000256" key="1">
    <source>
        <dbReference type="SAM" id="MobiDB-lite"/>
    </source>
</evidence>
<comment type="caution">
    <text evidence="2">The sequence shown here is derived from an EMBL/GenBank/DDBJ whole genome shotgun (WGS) entry which is preliminary data.</text>
</comment>
<feature type="region of interest" description="Disordered" evidence="1">
    <location>
        <begin position="1"/>
        <end position="26"/>
    </location>
</feature>
<evidence type="ECO:0000313" key="3">
    <source>
        <dbReference type="Proteomes" id="UP000288805"/>
    </source>
</evidence>
<reference evidence="2 3" key="1">
    <citation type="journal article" date="2018" name="PLoS Genet.">
        <title>Population sequencing reveals clonal diversity and ancestral inbreeding in the grapevine cultivar Chardonnay.</title>
        <authorList>
            <person name="Roach M.J."/>
            <person name="Johnson D.L."/>
            <person name="Bohlmann J."/>
            <person name="van Vuuren H.J."/>
            <person name="Jones S.J."/>
            <person name="Pretorius I.S."/>
            <person name="Schmidt S.A."/>
            <person name="Borneman A.R."/>
        </authorList>
    </citation>
    <scope>NUCLEOTIDE SEQUENCE [LARGE SCALE GENOMIC DNA]</scope>
    <source>
        <strain evidence="3">cv. Chardonnay</strain>
        <tissue evidence="2">Leaf</tissue>
    </source>
</reference>
<sequence length="100" mass="11318">MTTRNADSSHGDGGAPLCQPAQPDQMRSRAGNMSLCASGASKNHKIADFQLDGFQEWTTFYIIKRSAHRIFFVRSKFTSRILRFIMYHCCEELTISELAI</sequence>
<dbReference type="EMBL" id="QGNW01000687">
    <property type="protein sequence ID" value="RVW65574.1"/>
    <property type="molecule type" value="Genomic_DNA"/>
</dbReference>
<protein>
    <submittedName>
        <fullName evidence="2">Uncharacterized protein</fullName>
    </submittedName>
</protein>